<dbReference type="EMBL" id="MQWA01000001">
    <property type="protein sequence ID" value="PQJ29165.1"/>
    <property type="molecule type" value="Genomic_DNA"/>
</dbReference>
<name>A0A2S7U2F1_9BACT</name>
<evidence type="ECO:0000313" key="2">
    <source>
        <dbReference type="Proteomes" id="UP000239907"/>
    </source>
</evidence>
<proteinExistence type="predicted"/>
<dbReference type="RefSeq" id="WP_105043658.1">
    <property type="nucleotide sequence ID" value="NZ_MQWA01000001.1"/>
</dbReference>
<evidence type="ECO:0000313" key="1">
    <source>
        <dbReference type="EMBL" id="PQJ29165.1"/>
    </source>
</evidence>
<accession>A0A2S7U2F1</accession>
<protein>
    <submittedName>
        <fullName evidence="1">Uncharacterized protein</fullName>
    </submittedName>
</protein>
<organism evidence="1 2">
    <name type="scientific">Rubritalea profundi</name>
    <dbReference type="NCBI Taxonomy" id="1658618"/>
    <lineage>
        <taxon>Bacteria</taxon>
        <taxon>Pseudomonadati</taxon>
        <taxon>Verrucomicrobiota</taxon>
        <taxon>Verrucomicrobiia</taxon>
        <taxon>Verrucomicrobiales</taxon>
        <taxon>Rubritaleaceae</taxon>
        <taxon>Rubritalea</taxon>
    </lineage>
</organism>
<gene>
    <name evidence="1" type="ORF">BSZ32_12140</name>
</gene>
<keyword evidence="2" id="KW-1185">Reference proteome</keyword>
<dbReference type="AlphaFoldDB" id="A0A2S7U2F1"/>
<sequence>MQGLPKLLLHSKALAQLPPTGQRRDMLLKQLRQIQVTPERGGDFQWSVFLAPSPTQVTVVVGYAISWIIQDGHISILDIRGQ</sequence>
<reference evidence="1 2" key="1">
    <citation type="submission" date="2016-12" db="EMBL/GenBank/DDBJ databases">
        <title>Study of bacterial adaptation to deep sea.</title>
        <authorList>
            <person name="Song J."/>
            <person name="Yoshizawa S."/>
            <person name="Kogure K."/>
        </authorList>
    </citation>
    <scope>NUCLEOTIDE SEQUENCE [LARGE SCALE GENOMIC DNA]</scope>
    <source>
        <strain evidence="1 2">SAORIC-165</strain>
    </source>
</reference>
<dbReference type="Proteomes" id="UP000239907">
    <property type="component" value="Unassembled WGS sequence"/>
</dbReference>
<comment type="caution">
    <text evidence="1">The sequence shown here is derived from an EMBL/GenBank/DDBJ whole genome shotgun (WGS) entry which is preliminary data.</text>
</comment>